<sequence>MNCEKSVVQGQQCTNCSRCCPQFNAFIEGSSPVKEQSSKNYRKCFVTTTKYTTSTETSMKEKCTFKYSKVVKPLLNRDFDNSSETSHSSNLENEDMELNQTQNKSLSEDNEILRSVIPIGPRFQAQIPKWEDTRNVKCHNNDDLKWLGVQVWPMPNIRENNTEGIREGRPDSYYYKNSGSVECVKLHLREAREVLKLEIGATFSSCRFDEMGEEVSESWTLEEDKKFESLLKSYTSSKARRFWKLAMKHFPSKSLKCLVNYYHNVYIPRCLSMETRSLHEANRDTDQDDNFKK</sequence>
<organism evidence="2 3">
    <name type="scientific">Vigna unguiculata</name>
    <name type="common">Cowpea</name>
    <dbReference type="NCBI Taxonomy" id="3917"/>
    <lineage>
        <taxon>Eukaryota</taxon>
        <taxon>Viridiplantae</taxon>
        <taxon>Streptophyta</taxon>
        <taxon>Embryophyta</taxon>
        <taxon>Tracheophyta</taxon>
        <taxon>Spermatophyta</taxon>
        <taxon>Magnoliopsida</taxon>
        <taxon>eudicotyledons</taxon>
        <taxon>Gunneridae</taxon>
        <taxon>Pentapetalae</taxon>
        <taxon>rosids</taxon>
        <taxon>fabids</taxon>
        <taxon>Fabales</taxon>
        <taxon>Fabaceae</taxon>
        <taxon>Papilionoideae</taxon>
        <taxon>50 kb inversion clade</taxon>
        <taxon>NPAAA clade</taxon>
        <taxon>indigoferoid/millettioid clade</taxon>
        <taxon>Phaseoleae</taxon>
        <taxon>Vigna</taxon>
    </lineage>
</organism>
<dbReference type="CDD" id="cd00167">
    <property type="entry name" value="SANT"/>
    <property type="match status" value="1"/>
</dbReference>
<dbReference type="PANTHER" id="PTHR46872:SF10">
    <property type="entry name" value="MYB-LIKE DOMAIN-CONTAINING PROTEIN"/>
    <property type="match status" value="1"/>
</dbReference>
<protein>
    <recommendedName>
        <fullName evidence="4">Myb-like domain-containing protein</fullName>
    </recommendedName>
</protein>
<dbReference type="Gene3D" id="1.10.10.60">
    <property type="entry name" value="Homeodomain-like"/>
    <property type="match status" value="1"/>
</dbReference>
<evidence type="ECO:0008006" key="4">
    <source>
        <dbReference type="Google" id="ProtNLM"/>
    </source>
</evidence>
<keyword evidence="3" id="KW-1185">Reference proteome</keyword>
<dbReference type="AlphaFoldDB" id="A0A4D6MTB3"/>
<dbReference type="EMBL" id="CP039352">
    <property type="protein sequence ID" value="QCE03329.1"/>
    <property type="molecule type" value="Genomic_DNA"/>
</dbReference>
<dbReference type="SUPFAM" id="SSF46689">
    <property type="entry name" value="Homeodomain-like"/>
    <property type="match status" value="1"/>
</dbReference>
<evidence type="ECO:0000313" key="2">
    <source>
        <dbReference type="EMBL" id="QCE03329.1"/>
    </source>
</evidence>
<dbReference type="Proteomes" id="UP000501690">
    <property type="component" value="Linkage Group LG8"/>
</dbReference>
<name>A0A4D6MTB3_VIGUN</name>
<dbReference type="InterPro" id="IPR001005">
    <property type="entry name" value="SANT/Myb"/>
</dbReference>
<feature type="compositionally biased region" description="Polar residues" evidence="1">
    <location>
        <begin position="82"/>
        <end position="91"/>
    </location>
</feature>
<evidence type="ECO:0000256" key="1">
    <source>
        <dbReference type="SAM" id="MobiDB-lite"/>
    </source>
</evidence>
<reference evidence="2 3" key="1">
    <citation type="submission" date="2019-04" db="EMBL/GenBank/DDBJ databases">
        <title>An improved genome assembly and genetic linkage map for asparagus bean, Vigna unguiculata ssp. sesquipedialis.</title>
        <authorList>
            <person name="Xia Q."/>
            <person name="Zhang R."/>
            <person name="Dong Y."/>
        </authorList>
    </citation>
    <scope>NUCLEOTIDE SEQUENCE [LARGE SCALE GENOMIC DNA]</scope>
    <source>
        <tissue evidence="2">Leaf</tissue>
    </source>
</reference>
<feature type="region of interest" description="Disordered" evidence="1">
    <location>
        <begin position="78"/>
        <end position="102"/>
    </location>
</feature>
<dbReference type="PANTHER" id="PTHR46872">
    <property type="entry name" value="DNA BINDING PROTEIN"/>
    <property type="match status" value="1"/>
</dbReference>
<evidence type="ECO:0000313" key="3">
    <source>
        <dbReference type="Proteomes" id="UP000501690"/>
    </source>
</evidence>
<proteinExistence type="predicted"/>
<gene>
    <name evidence="2" type="ORF">DEO72_LG8g1353</name>
</gene>
<dbReference type="InterPro" id="IPR009057">
    <property type="entry name" value="Homeodomain-like_sf"/>
</dbReference>
<accession>A0A4D6MTB3</accession>